<dbReference type="Proteomes" id="UP000539313">
    <property type="component" value="Unassembled WGS sequence"/>
</dbReference>
<accession>A0A7W3R6L9</accession>
<reference evidence="1 2" key="1">
    <citation type="submission" date="2020-08" db="EMBL/GenBank/DDBJ databases">
        <title>Sequencing the genomes of 1000 actinobacteria strains.</title>
        <authorList>
            <person name="Klenk H.-P."/>
        </authorList>
    </citation>
    <scope>NUCLEOTIDE SEQUENCE [LARGE SCALE GENOMIC DNA]</scope>
    <source>
        <strain evidence="1 2">DSM 45823</strain>
    </source>
</reference>
<name>A0A7W3R6L9_9ACTN</name>
<dbReference type="RefSeq" id="WP_281402022.1">
    <property type="nucleotide sequence ID" value="NZ_JACJII010000001.1"/>
</dbReference>
<organism evidence="1 2">
    <name type="scientific">Thermomonospora cellulosilytica</name>
    <dbReference type="NCBI Taxonomy" id="1411118"/>
    <lineage>
        <taxon>Bacteria</taxon>
        <taxon>Bacillati</taxon>
        <taxon>Actinomycetota</taxon>
        <taxon>Actinomycetes</taxon>
        <taxon>Streptosporangiales</taxon>
        <taxon>Thermomonosporaceae</taxon>
        <taxon>Thermomonospora</taxon>
    </lineage>
</organism>
<dbReference type="AlphaFoldDB" id="A0A7W3R6L9"/>
<evidence type="ECO:0000313" key="2">
    <source>
        <dbReference type="Proteomes" id="UP000539313"/>
    </source>
</evidence>
<comment type="caution">
    <text evidence="1">The sequence shown here is derived from an EMBL/GenBank/DDBJ whole genome shotgun (WGS) entry which is preliminary data.</text>
</comment>
<proteinExistence type="predicted"/>
<keyword evidence="2" id="KW-1185">Reference proteome</keyword>
<sequence length="44" mass="4878">MIHSRRVEALEAFAAALAEVLATGDVTPRHHRRDQCGRHVESSP</sequence>
<dbReference type="EMBL" id="JACJII010000001">
    <property type="protein sequence ID" value="MBA9001742.1"/>
    <property type="molecule type" value="Genomic_DNA"/>
</dbReference>
<gene>
    <name evidence="1" type="ORF">HNR21_000624</name>
</gene>
<evidence type="ECO:0000313" key="1">
    <source>
        <dbReference type="EMBL" id="MBA9001742.1"/>
    </source>
</evidence>
<protein>
    <submittedName>
        <fullName evidence="1">Uncharacterized protein</fullName>
    </submittedName>
</protein>